<dbReference type="Pfam" id="PF00017">
    <property type="entry name" value="SH2"/>
    <property type="match status" value="1"/>
</dbReference>
<evidence type="ECO:0000256" key="1">
    <source>
        <dbReference type="PROSITE-ProRule" id="PRU00191"/>
    </source>
</evidence>
<keyword evidence="5" id="KW-1185">Reference proteome</keyword>
<dbReference type="EMBL" id="JAIWYP010000007">
    <property type="protein sequence ID" value="KAH3793253.1"/>
    <property type="molecule type" value="Genomic_DNA"/>
</dbReference>
<dbReference type="GO" id="GO:0005085">
    <property type="term" value="F:guanyl-nucleotide exchange factor activity"/>
    <property type="evidence" value="ECO:0007669"/>
    <property type="project" value="TreeGrafter"/>
</dbReference>
<feature type="non-terminal residue" evidence="4">
    <location>
        <position position="1"/>
    </location>
</feature>
<organism evidence="4 5">
    <name type="scientific">Dreissena polymorpha</name>
    <name type="common">Zebra mussel</name>
    <name type="synonym">Mytilus polymorpha</name>
    <dbReference type="NCBI Taxonomy" id="45954"/>
    <lineage>
        <taxon>Eukaryota</taxon>
        <taxon>Metazoa</taxon>
        <taxon>Spiralia</taxon>
        <taxon>Lophotrochozoa</taxon>
        <taxon>Mollusca</taxon>
        <taxon>Bivalvia</taxon>
        <taxon>Autobranchia</taxon>
        <taxon>Heteroconchia</taxon>
        <taxon>Euheterodonta</taxon>
        <taxon>Imparidentia</taxon>
        <taxon>Neoheterodontei</taxon>
        <taxon>Myida</taxon>
        <taxon>Dreissenoidea</taxon>
        <taxon>Dreissenidae</taxon>
        <taxon>Dreissena</taxon>
    </lineage>
</organism>
<dbReference type="SUPFAM" id="SSF55550">
    <property type="entry name" value="SH2 domain"/>
    <property type="match status" value="1"/>
</dbReference>
<dbReference type="Gene3D" id="3.30.505.10">
    <property type="entry name" value="SH2 domain"/>
    <property type="match status" value="1"/>
</dbReference>
<gene>
    <name evidence="4" type="ORF">DPMN_146760</name>
</gene>
<dbReference type="InterPro" id="IPR036860">
    <property type="entry name" value="SH2_dom_sf"/>
</dbReference>
<evidence type="ECO:0000256" key="2">
    <source>
        <dbReference type="SAM" id="MobiDB-lite"/>
    </source>
</evidence>
<name>A0A9D4F754_DREPO</name>
<evidence type="ECO:0000313" key="4">
    <source>
        <dbReference type="EMBL" id="KAH3793253.1"/>
    </source>
</evidence>
<sequence length="295" mass="33566">MRALAGNRSHGGPPRSRWTTAALVVRGEIQTVHLYNVVVAHVFHREPPRPWWYTAIAVVHCEINFLITPRLTLQFTTVKISCSTVYRGEIVIVHSGLNHGDEWWMAEIVLDEVVYDDWITLPPKRQPSYLDWKLNNQRSPISSSPRTPPPLAASPIQERTVSPNDLSRYDWFVGLMERGKATQLMQTVPDSTYLVRESANSARTGNPALTIKYKGDVRHIKIEYERSNGYYMSDARFFHSLPELIEFYQKNSLADSFQEVNTTLMYPYKTVSKGAGGAPTPYPVPLPPKPHAYVN</sequence>
<reference evidence="4" key="1">
    <citation type="journal article" date="2019" name="bioRxiv">
        <title>The Genome of the Zebra Mussel, Dreissena polymorpha: A Resource for Invasive Species Research.</title>
        <authorList>
            <person name="McCartney M.A."/>
            <person name="Auch B."/>
            <person name="Kono T."/>
            <person name="Mallez S."/>
            <person name="Zhang Y."/>
            <person name="Obille A."/>
            <person name="Becker A."/>
            <person name="Abrahante J.E."/>
            <person name="Garbe J."/>
            <person name="Badalamenti J.P."/>
            <person name="Herman A."/>
            <person name="Mangelson H."/>
            <person name="Liachko I."/>
            <person name="Sullivan S."/>
            <person name="Sone E.D."/>
            <person name="Koren S."/>
            <person name="Silverstein K.A.T."/>
            <person name="Beckman K.B."/>
            <person name="Gohl D.M."/>
        </authorList>
    </citation>
    <scope>NUCLEOTIDE SEQUENCE</scope>
    <source>
        <strain evidence="4">Duluth1</strain>
        <tissue evidence="4">Whole animal</tissue>
    </source>
</reference>
<protein>
    <recommendedName>
        <fullName evidence="3">SH2 domain-containing protein</fullName>
    </recommendedName>
</protein>
<feature type="region of interest" description="Disordered" evidence="2">
    <location>
        <begin position="139"/>
        <end position="158"/>
    </location>
</feature>
<dbReference type="PROSITE" id="PS50001">
    <property type="entry name" value="SH2"/>
    <property type="match status" value="1"/>
</dbReference>
<dbReference type="GO" id="GO:0016477">
    <property type="term" value="P:cell migration"/>
    <property type="evidence" value="ECO:0007669"/>
    <property type="project" value="TreeGrafter"/>
</dbReference>
<dbReference type="Proteomes" id="UP000828390">
    <property type="component" value="Unassembled WGS sequence"/>
</dbReference>
<proteinExistence type="predicted"/>
<keyword evidence="1" id="KW-0727">SH2 domain</keyword>
<comment type="caution">
    <text evidence="4">The sequence shown here is derived from an EMBL/GenBank/DDBJ whole genome shotgun (WGS) entry which is preliminary data.</text>
</comment>
<evidence type="ECO:0000313" key="5">
    <source>
        <dbReference type="Proteomes" id="UP000828390"/>
    </source>
</evidence>
<dbReference type="PANTHER" id="PTHR45818">
    <property type="entry name" value="PROTEIN VAV"/>
    <property type="match status" value="1"/>
</dbReference>
<evidence type="ECO:0000259" key="3">
    <source>
        <dbReference type="PROSITE" id="PS50001"/>
    </source>
</evidence>
<dbReference type="InterPro" id="IPR000980">
    <property type="entry name" value="SH2"/>
</dbReference>
<feature type="domain" description="SH2" evidence="3">
    <location>
        <begin position="171"/>
        <end position="268"/>
    </location>
</feature>
<dbReference type="SMART" id="SM00252">
    <property type="entry name" value="SH2"/>
    <property type="match status" value="1"/>
</dbReference>
<dbReference type="PANTHER" id="PTHR45818:SF3">
    <property type="entry name" value="PROTEIN VAV"/>
    <property type="match status" value="1"/>
</dbReference>
<dbReference type="PRINTS" id="PR00401">
    <property type="entry name" value="SH2DOMAIN"/>
</dbReference>
<accession>A0A9D4F754</accession>
<dbReference type="AlphaFoldDB" id="A0A9D4F754"/>
<reference evidence="4" key="2">
    <citation type="submission" date="2020-11" db="EMBL/GenBank/DDBJ databases">
        <authorList>
            <person name="McCartney M.A."/>
            <person name="Auch B."/>
            <person name="Kono T."/>
            <person name="Mallez S."/>
            <person name="Becker A."/>
            <person name="Gohl D.M."/>
            <person name="Silverstein K.A.T."/>
            <person name="Koren S."/>
            <person name="Bechman K.B."/>
            <person name="Herman A."/>
            <person name="Abrahante J.E."/>
            <person name="Garbe J."/>
        </authorList>
    </citation>
    <scope>NUCLEOTIDE SEQUENCE</scope>
    <source>
        <strain evidence="4">Duluth1</strain>
        <tissue evidence="4">Whole animal</tissue>
    </source>
</reference>
<dbReference type="GO" id="GO:0005737">
    <property type="term" value="C:cytoplasm"/>
    <property type="evidence" value="ECO:0007669"/>
    <property type="project" value="TreeGrafter"/>
</dbReference>